<evidence type="ECO:0000259" key="3">
    <source>
        <dbReference type="Pfam" id="PF26168"/>
    </source>
</evidence>
<comment type="similarity">
    <text evidence="1">Belongs to the UDP-glycosyltransferase family.</text>
</comment>
<keyword evidence="5" id="KW-1185">Reference proteome</keyword>
<dbReference type="Proteomes" id="UP000604825">
    <property type="component" value="Unassembled WGS sequence"/>
</dbReference>
<reference evidence="4" key="1">
    <citation type="submission" date="2020-10" db="EMBL/GenBank/DDBJ databases">
        <authorList>
            <person name="Han B."/>
            <person name="Lu T."/>
            <person name="Zhao Q."/>
            <person name="Huang X."/>
            <person name="Zhao Y."/>
        </authorList>
    </citation>
    <scope>NUCLEOTIDE SEQUENCE</scope>
</reference>
<dbReference type="InterPro" id="IPR058980">
    <property type="entry name" value="Glyco_transf_N"/>
</dbReference>
<gene>
    <name evidence="4" type="ORF">NCGR_LOCUS42161</name>
</gene>
<dbReference type="AlphaFoldDB" id="A0A811QD80"/>
<comment type="caution">
    <text evidence="4">The sequence shown here is derived from an EMBL/GenBank/DDBJ whole genome shotgun (WGS) entry which is preliminary data.</text>
</comment>
<protein>
    <recommendedName>
        <fullName evidence="3">Glycosyltransferase N-terminal domain-containing protein</fullName>
    </recommendedName>
</protein>
<dbReference type="GO" id="GO:0035251">
    <property type="term" value="F:UDP-glucosyltransferase activity"/>
    <property type="evidence" value="ECO:0007669"/>
    <property type="project" value="TreeGrafter"/>
</dbReference>
<proteinExistence type="inferred from homology"/>
<feature type="region of interest" description="Disordered" evidence="2">
    <location>
        <begin position="206"/>
        <end position="228"/>
    </location>
</feature>
<dbReference type="OrthoDB" id="5835829at2759"/>
<evidence type="ECO:0000256" key="1">
    <source>
        <dbReference type="ARBA" id="ARBA00009995"/>
    </source>
</evidence>
<dbReference type="PANTHER" id="PTHR48047:SF6">
    <property type="entry name" value="OS06G0282400 PROTEIN"/>
    <property type="match status" value="1"/>
</dbReference>
<accession>A0A811QD80</accession>
<evidence type="ECO:0000256" key="2">
    <source>
        <dbReference type="SAM" id="MobiDB-lite"/>
    </source>
</evidence>
<dbReference type="Pfam" id="PF26168">
    <property type="entry name" value="Glyco_transf_N"/>
    <property type="match status" value="1"/>
</dbReference>
<dbReference type="EMBL" id="CAJGYO010000010">
    <property type="protein sequence ID" value="CAD6258693.1"/>
    <property type="molecule type" value="Genomic_DNA"/>
</dbReference>
<dbReference type="Gene3D" id="3.40.50.2000">
    <property type="entry name" value="Glycogen Phosphorylase B"/>
    <property type="match status" value="1"/>
</dbReference>
<evidence type="ECO:0000313" key="4">
    <source>
        <dbReference type="EMBL" id="CAD6258693.1"/>
    </source>
</evidence>
<sequence>MDRGISDMKGQHRHRRRTGITFALALPASHSGRRLECESTYVAMATPADSSPAPHVLVVPCPAQGHMLALLDLTGLLASRGLRLTVVATPATAPQLAPLLSAQPDGAVRALTPPFSSHHALPAGVESAKHLPPALIVAFADLRGPLLSWARERADGPDRVVAVLSDFFCGWTQPLAAELGVPRVVFSPDAVCGTAVLQSLFRRMPRREDERDDDSPIALPDLPGAPAFPWRQMSALYRTGRSGRATTSPRARWRGR</sequence>
<evidence type="ECO:0000313" key="5">
    <source>
        <dbReference type="Proteomes" id="UP000604825"/>
    </source>
</evidence>
<organism evidence="4 5">
    <name type="scientific">Miscanthus lutarioriparius</name>
    <dbReference type="NCBI Taxonomy" id="422564"/>
    <lineage>
        <taxon>Eukaryota</taxon>
        <taxon>Viridiplantae</taxon>
        <taxon>Streptophyta</taxon>
        <taxon>Embryophyta</taxon>
        <taxon>Tracheophyta</taxon>
        <taxon>Spermatophyta</taxon>
        <taxon>Magnoliopsida</taxon>
        <taxon>Liliopsida</taxon>
        <taxon>Poales</taxon>
        <taxon>Poaceae</taxon>
        <taxon>PACMAD clade</taxon>
        <taxon>Panicoideae</taxon>
        <taxon>Andropogonodae</taxon>
        <taxon>Andropogoneae</taxon>
        <taxon>Saccharinae</taxon>
        <taxon>Miscanthus</taxon>
    </lineage>
</organism>
<name>A0A811QD80_9POAL</name>
<feature type="domain" description="Glycosyltransferase N-terminal" evidence="3">
    <location>
        <begin position="56"/>
        <end position="174"/>
    </location>
</feature>
<dbReference type="SUPFAM" id="SSF53756">
    <property type="entry name" value="UDP-Glycosyltransferase/glycogen phosphorylase"/>
    <property type="match status" value="1"/>
</dbReference>
<dbReference type="PANTHER" id="PTHR48047">
    <property type="entry name" value="GLYCOSYLTRANSFERASE"/>
    <property type="match status" value="1"/>
</dbReference>